<dbReference type="SUPFAM" id="SSF103473">
    <property type="entry name" value="MFS general substrate transporter"/>
    <property type="match status" value="1"/>
</dbReference>
<dbReference type="GO" id="GO:0022857">
    <property type="term" value="F:transmembrane transporter activity"/>
    <property type="evidence" value="ECO:0007669"/>
    <property type="project" value="InterPro"/>
</dbReference>
<keyword evidence="5 7" id="KW-1133">Transmembrane helix</keyword>
<evidence type="ECO:0000259" key="9">
    <source>
        <dbReference type="PROSITE" id="PS51671"/>
    </source>
</evidence>
<dbReference type="InterPro" id="IPR011701">
    <property type="entry name" value="MFS"/>
</dbReference>
<evidence type="ECO:0000256" key="4">
    <source>
        <dbReference type="ARBA" id="ARBA00022692"/>
    </source>
</evidence>
<dbReference type="PROSITE" id="PS50850">
    <property type="entry name" value="MFS"/>
    <property type="match status" value="1"/>
</dbReference>
<dbReference type="InterPro" id="IPR036259">
    <property type="entry name" value="MFS_trans_sf"/>
</dbReference>
<feature type="transmembrane region" description="Helical" evidence="7">
    <location>
        <begin position="407"/>
        <end position="429"/>
    </location>
</feature>
<feature type="transmembrane region" description="Helical" evidence="7">
    <location>
        <begin position="207"/>
        <end position="228"/>
    </location>
</feature>
<organism evidence="10 11">
    <name type="scientific">Neobacillus cucumis</name>
    <dbReference type="NCBI Taxonomy" id="1740721"/>
    <lineage>
        <taxon>Bacteria</taxon>
        <taxon>Bacillati</taxon>
        <taxon>Bacillota</taxon>
        <taxon>Bacilli</taxon>
        <taxon>Bacillales</taxon>
        <taxon>Bacillaceae</taxon>
        <taxon>Neobacillus</taxon>
    </lineage>
</organism>
<feature type="transmembrane region" description="Helical" evidence="7">
    <location>
        <begin position="119"/>
        <end position="136"/>
    </location>
</feature>
<evidence type="ECO:0000259" key="8">
    <source>
        <dbReference type="PROSITE" id="PS50850"/>
    </source>
</evidence>
<evidence type="ECO:0000313" key="10">
    <source>
        <dbReference type="EMBL" id="PLS02054.1"/>
    </source>
</evidence>
<dbReference type="PANTHER" id="PTHR23517:SF13">
    <property type="entry name" value="MAJOR FACILITATOR SUPERFAMILY MFS_1"/>
    <property type="match status" value="1"/>
</dbReference>
<dbReference type="InterPro" id="IPR050171">
    <property type="entry name" value="MFS_Transporters"/>
</dbReference>
<dbReference type="InterPro" id="IPR054480">
    <property type="entry name" value="AHAS_small-like_ACT"/>
</dbReference>
<feature type="transmembrane region" description="Helical" evidence="7">
    <location>
        <begin position="279"/>
        <end position="301"/>
    </location>
</feature>
<feature type="transmembrane region" description="Helical" evidence="7">
    <location>
        <begin position="343"/>
        <end position="366"/>
    </location>
</feature>
<dbReference type="AlphaFoldDB" id="A0A2N5H979"/>
<evidence type="ECO:0000313" key="11">
    <source>
        <dbReference type="Proteomes" id="UP000234950"/>
    </source>
</evidence>
<dbReference type="Pfam" id="PF22629">
    <property type="entry name" value="ACT_AHAS_ss"/>
    <property type="match status" value="1"/>
</dbReference>
<feature type="transmembrane region" description="Helical" evidence="7">
    <location>
        <begin position="372"/>
        <end position="395"/>
    </location>
</feature>
<dbReference type="Gene3D" id="3.30.70.260">
    <property type="match status" value="1"/>
</dbReference>
<feature type="domain" description="ACT" evidence="9">
    <location>
        <begin position="4"/>
        <end position="78"/>
    </location>
</feature>
<dbReference type="EMBL" id="PGVE01000083">
    <property type="protein sequence ID" value="PLS02054.1"/>
    <property type="molecule type" value="Genomic_DNA"/>
</dbReference>
<reference evidence="10 11" key="1">
    <citation type="submission" date="2017-11" db="EMBL/GenBank/DDBJ databases">
        <title>Comparitive Functional Genomics of Dry Heat Resistant strains isolated from the Viking Spacecraft.</title>
        <authorList>
            <person name="Seuylemezian A."/>
            <person name="Cooper K."/>
            <person name="Vaishampayan P."/>
        </authorList>
    </citation>
    <scope>NUCLEOTIDE SEQUENCE [LARGE SCALE GENOMIC DNA]</scope>
    <source>
        <strain evidence="10 11">V32-6</strain>
    </source>
</reference>
<dbReference type="SUPFAM" id="SSF55021">
    <property type="entry name" value="ACT-like"/>
    <property type="match status" value="1"/>
</dbReference>
<evidence type="ECO:0000256" key="1">
    <source>
        <dbReference type="ARBA" id="ARBA00004651"/>
    </source>
</evidence>
<dbReference type="Pfam" id="PF07690">
    <property type="entry name" value="MFS_1"/>
    <property type="match status" value="1"/>
</dbReference>
<protein>
    <recommendedName>
        <fullName evidence="12">MFS transporter</fullName>
    </recommendedName>
</protein>
<feature type="transmembrane region" description="Helical" evidence="7">
    <location>
        <begin position="148"/>
        <end position="166"/>
    </location>
</feature>
<dbReference type="InterPro" id="IPR005829">
    <property type="entry name" value="Sugar_transporter_CS"/>
</dbReference>
<dbReference type="InterPro" id="IPR045865">
    <property type="entry name" value="ACT-like_dom_sf"/>
</dbReference>
<dbReference type="PROSITE" id="PS51671">
    <property type="entry name" value="ACT"/>
    <property type="match status" value="1"/>
</dbReference>
<dbReference type="PROSITE" id="PS00216">
    <property type="entry name" value="SUGAR_TRANSPORT_1"/>
    <property type="match status" value="1"/>
</dbReference>
<dbReference type="Proteomes" id="UP000234950">
    <property type="component" value="Unassembled WGS sequence"/>
</dbReference>
<dbReference type="InterPro" id="IPR002912">
    <property type="entry name" value="ACT_dom"/>
</dbReference>
<comment type="subcellular location">
    <subcellularLocation>
        <location evidence="1">Cell membrane</location>
        <topology evidence="1">Multi-pass membrane protein</topology>
    </subcellularLocation>
</comment>
<feature type="transmembrane region" description="Helical" evidence="7">
    <location>
        <begin position="441"/>
        <end position="458"/>
    </location>
</feature>
<feature type="transmembrane region" description="Helical" evidence="7">
    <location>
        <begin position="307"/>
        <end position="331"/>
    </location>
</feature>
<keyword evidence="3" id="KW-1003">Cell membrane</keyword>
<evidence type="ECO:0008006" key="12">
    <source>
        <dbReference type="Google" id="ProtNLM"/>
    </source>
</evidence>
<feature type="transmembrane region" description="Helical" evidence="7">
    <location>
        <begin position="172"/>
        <end position="195"/>
    </location>
</feature>
<dbReference type="CDD" id="cd04878">
    <property type="entry name" value="ACT_AHAS"/>
    <property type="match status" value="1"/>
</dbReference>
<dbReference type="OrthoDB" id="9793283at2"/>
<dbReference type="Gene3D" id="1.20.1250.20">
    <property type="entry name" value="MFS general substrate transporter like domains"/>
    <property type="match status" value="1"/>
</dbReference>
<gene>
    <name evidence="10" type="ORF">CVD27_22445</name>
</gene>
<evidence type="ECO:0000256" key="7">
    <source>
        <dbReference type="SAM" id="Phobius"/>
    </source>
</evidence>
<feature type="transmembrane region" description="Helical" evidence="7">
    <location>
        <begin position="81"/>
        <end position="99"/>
    </location>
</feature>
<feature type="transmembrane region" description="Helical" evidence="7">
    <location>
        <begin position="240"/>
        <end position="258"/>
    </location>
</feature>
<proteinExistence type="predicted"/>
<evidence type="ECO:0000256" key="5">
    <source>
        <dbReference type="ARBA" id="ARBA00022989"/>
    </source>
</evidence>
<keyword evidence="4 7" id="KW-0812">Transmembrane</keyword>
<keyword evidence="2" id="KW-0813">Transport</keyword>
<keyword evidence="6 7" id="KW-0472">Membrane</keyword>
<feature type="domain" description="Major facilitator superfamily (MFS) profile" evidence="8">
    <location>
        <begin position="82"/>
        <end position="463"/>
    </location>
</feature>
<comment type="caution">
    <text evidence="10">The sequence shown here is derived from an EMBL/GenBank/DDBJ whole genome shotgun (WGS) entry which is preliminary data.</text>
</comment>
<evidence type="ECO:0000256" key="3">
    <source>
        <dbReference type="ARBA" id="ARBA00022475"/>
    </source>
</evidence>
<dbReference type="RefSeq" id="WP_101650611.1">
    <property type="nucleotide sequence ID" value="NZ_PGVE01000083.1"/>
</dbReference>
<dbReference type="GO" id="GO:0005886">
    <property type="term" value="C:plasma membrane"/>
    <property type="evidence" value="ECO:0007669"/>
    <property type="project" value="UniProtKB-SubCell"/>
</dbReference>
<keyword evidence="11" id="KW-1185">Reference proteome</keyword>
<accession>A0A2N5H979</accession>
<evidence type="ECO:0000256" key="6">
    <source>
        <dbReference type="ARBA" id="ARBA00023136"/>
    </source>
</evidence>
<dbReference type="PANTHER" id="PTHR23517">
    <property type="entry name" value="RESISTANCE PROTEIN MDTM, PUTATIVE-RELATED-RELATED"/>
    <property type="match status" value="1"/>
</dbReference>
<dbReference type="InterPro" id="IPR020846">
    <property type="entry name" value="MFS_dom"/>
</dbReference>
<evidence type="ECO:0000256" key="2">
    <source>
        <dbReference type="ARBA" id="ARBA00022448"/>
    </source>
</evidence>
<name>A0A2N5H979_9BACI</name>
<dbReference type="InterPro" id="IPR039557">
    <property type="entry name" value="AHAS_ACT"/>
</dbReference>
<sequence length="464" mass="51088">MIHTISILVQNHPGVLAHLSDLFVRRGYNIEKIKAGKYKKTNLTQINIAATGSEDSFDSLIDQLGALSQVVKVDIAKQRRYSFWLVAFCLCMTLLGTNLPAPLYSLYQEKWNFTSGTMTFIYALYALIVIPTIITVAQLSEQWGRKKVLFAGVTLSIFGSIGFAVSDGVNGLILARIFQGLSVGILNGIAVSYMTELHPYQDKVKSAFVAAIAGTLGNALGPLISGFLGEYAPYPLQFSYLIHILLAATGMLGLKFMLEKNVPTNRAASLRLPSVTKEFRWPFLMASSTSFLSWGIMSLMLSVMPTYLGLFTSHASLSLSGTMVALVLGVSTLHQIMLRKQSAFRSIIIGYILLIIGLIFLVVTLFTKSLFFLILTTVLIGLGNGPSYAGSLAYLNQISTNEMRTNLTSLFFVVTYLGISIPMVTLGYIGEWIGLTHAIQWYSYIMIAFIILSLIKWLRGKVRS</sequence>